<evidence type="ECO:0000313" key="2">
    <source>
        <dbReference type="Proteomes" id="UP000838748"/>
    </source>
</evidence>
<evidence type="ECO:0000313" key="1">
    <source>
        <dbReference type="EMBL" id="CAH0542691.1"/>
    </source>
</evidence>
<sequence>MTNLHHKNRSKLKIPARLLKPLWFRSQESLAKDGIVYDPIAAIACQRCAMAKGCLSGNVSQKQLLHSTLTSSIDRQISQFLARHPSAWIINVGAGLDTRFYRVDNGLCHWVELDASENLTWRKKLFHSSERYFYHKGDIKNLEWLDGLNIPTQSPVMVICEHALLDCDKSEVARFVQGIACHFERASACLVMAGDLTQSKLGKTLGSEYYVHGYSDVKREMLRVLPWAQDVSVISPIDRCCQRWTFWQRIISKFPSIKYRLTPIIVQLRW</sequence>
<proteinExistence type="predicted"/>
<name>A0ABM9A8V6_9VIBR</name>
<dbReference type="RefSeq" id="WP_237363647.1">
    <property type="nucleotide sequence ID" value="NZ_CAKLDM010000003.1"/>
</dbReference>
<dbReference type="SUPFAM" id="SSF53335">
    <property type="entry name" value="S-adenosyl-L-methionine-dependent methyltransferases"/>
    <property type="match status" value="1"/>
</dbReference>
<protein>
    <recommendedName>
        <fullName evidence="3">O-methyltransferase-related protein</fullName>
    </recommendedName>
</protein>
<dbReference type="Proteomes" id="UP000838748">
    <property type="component" value="Unassembled WGS sequence"/>
</dbReference>
<dbReference type="Gene3D" id="3.40.50.150">
    <property type="entry name" value="Vaccinia Virus protein VP39"/>
    <property type="match status" value="1"/>
</dbReference>
<dbReference type="PANTHER" id="PTHR43619:SF2">
    <property type="entry name" value="S-ADENOSYL-L-METHIONINE-DEPENDENT METHYLTRANSFERASES SUPERFAMILY PROTEIN"/>
    <property type="match status" value="1"/>
</dbReference>
<evidence type="ECO:0008006" key="3">
    <source>
        <dbReference type="Google" id="ProtNLM"/>
    </source>
</evidence>
<dbReference type="InterPro" id="IPR016874">
    <property type="entry name" value="TcmP-like"/>
</dbReference>
<comment type="caution">
    <text evidence="1">The sequence shown here is derived from an EMBL/GenBank/DDBJ whole genome shotgun (WGS) entry which is preliminary data.</text>
</comment>
<dbReference type="EMBL" id="CAKLDM010000003">
    <property type="protein sequence ID" value="CAH0542691.1"/>
    <property type="molecule type" value="Genomic_DNA"/>
</dbReference>
<keyword evidence="2" id="KW-1185">Reference proteome</keyword>
<gene>
    <name evidence="1" type="ORF">VMF7928_04158</name>
</gene>
<dbReference type="PANTHER" id="PTHR43619">
    <property type="entry name" value="S-ADENOSYL-L-METHIONINE-DEPENDENT METHYLTRANSFERASE YKTD-RELATED"/>
    <property type="match status" value="1"/>
</dbReference>
<reference evidence="1" key="1">
    <citation type="submission" date="2021-11" db="EMBL/GenBank/DDBJ databases">
        <authorList>
            <person name="Rodrigo-Torres L."/>
            <person name="Arahal R. D."/>
            <person name="Lucena T."/>
        </authorList>
    </citation>
    <scope>NUCLEOTIDE SEQUENCE</scope>
    <source>
        <strain evidence="1">CECT 7928</strain>
    </source>
</reference>
<organism evidence="1 2">
    <name type="scientific">Vibrio marisflavi CECT 7928</name>
    <dbReference type="NCBI Taxonomy" id="634439"/>
    <lineage>
        <taxon>Bacteria</taxon>
        <taxon>Pseudomonadati</taxon>
        <taxon>Pseudomonadota</taxon>
        <taxon>Gammaproteobacteria</taxon>
        <taxon>Vibrionales</taxon>
        <taxon>Vibrionaceae</taxon>
        <taxon>Vibrio</taxon>
    </lineage>
</organism>
<accession>A0ABM9A8V6</accession>
<dbReference type="InterPro" id="IPR029063">
    <property type="entry name" value="SAM-dependent_MTases_sf"/>
</dbReference>
<dbReference type="PIRSF" id="PIRSF028177">
    <property type="entry name" value="Polyketide_synth_Omtfrase_TcmP"/>
    <property type="match status" value="1"/>
</dbReference>